<sequence>MDARSFGSVWFWFVLILIWAGSGRAVLGVPSDVINRARRDPMGLPSLALLDWLTLALPRWQLDPREGVAFLALGSFLVTSLGVLGFGYGLELAQAVTLLSVPLLLLFLMRLRLARRLNPVLAGAQDGTVAPDEAAARVLKIIGWHRRWAFLLSMSAVAVTALWGTLWQLMHPNGL</sequence>
<keyword evidence="1" id="KW-0472">Membrane</keyword>
<evidence type="ECO:0000313" key="2">
    <source>
        <dbReference type="EMBL" id="AUH66226.1"/>
    </source>
</evidence>
<proteinExistence type="predicted"/>
<keyword evidence="1" id="KW-1133">Transmembrane helix</keyword>
<feature type="transmembrane region" description="Helical" evidence="1">
    <location>
        <begin position="67"/>
        <end position="86"/>
    </location>
</feature>
<dbReference type="AlphaFoldDB" id="A0A2H5F3V5"/>
<dbReference type="OrthoDB" id="7847071at2"/>
<keyword evidence="1" id="KW-0812">Transmembrane</keyword>
<feature type="transmembrane region" description="Helical" evidence="1">
    <location>
        <begin position="148"/>
        <end position="170"/>
    </location>
</feature>
<dbReference type="KEGG" id="pzh:CX676_07570"/>
<gene>
    <name evidence="2" type="ORF">CX676_07570</name>
</gene>
<dbReference type="EMBL" id="CP025430">
    <property type="protein sequence ID" value="AUH66226.1"/>
    <property type="molecule type" value="Genomic_DNA"/>
</dbReference>
<organism evidence="2 3">
    <name type="scientific">Paracoccus zhejiangensis</name>
    <dbReference type="NCBI Taxonomy" id="1077935"/>
    <lineage>
        <taxon>Bacteria</taxon>
        <taxon>Pseudomonadati</taxon>
        <taxon>Pseudomonadota</taxon>
        <taxon>Alphaproteobacteria</taxon>
        <taxon>Rhodobacterales</taxon>
        <taxon>Paracoccaceae</taxon>
        <taxon>Paracoccus</taxon>
    </lineage>
</organism>
<reference evidence="2 3" key="1">
    <citation type="journal article" date="2013" name="Antonie Van Leeuwenhoek">
        <title>Paracoccus zhejiangensis sp. nov., isolated from activated sludge in wastewater-treatment system.</title>
        <authorList>
            <person name="Wu Z.G."/>
            <person name="Zhang D.F."/>
            <person name="Liu Y.L."/>
            <person name="Wang F."/>
            <person name="Jiang X."/>
            <person name="Li C."/>
            <person name="Li S.P."/>
            <person name="Hong Q."/>
            <person name="Li W.J."/>
        </authorList>
    </citation>
    <scope>NUCLEOTIDE SEQUENCE [LARGE SCALE GENOMIC DNA]</scope>
    <source>
        <strain evidence="2 3">J6</strain>
    </source>
</reference>
<evidence type="ECO:0008006" key="4">
    <source>
        <dbReference type="Google" id="ProtNLM"/>
    </source>
</evidence>
<dbReference type="Proteomes" id="UP000234530">
    <property type="component" value="Chromosome"/>
</dbReference>
<evidence type="ECO:0000256" key="1">
    <source>
        <dbReference type="SAM" id="Phobius"/>
    </source>
</evidence>
<accession>A0A2H5F3V5</accession>
<feature type="transmembrane region" description="Helical" evidence="1">
    <location>
        <begin position="92"/>
        <end position="109"/>
    </location>
</feature>
<protein>
    <recommendedName>
        <fullName evidence="4">Component of SufBCD complex</fullName>
    </recommendedName>
</protein>
<evidence type="ECO:0000313" key="3">
    <source>
        <dbReference type="Proteomes" id="UP000234530"/>
    </source>
</evidence>
<name>A0A2H5F3V5_9RHOB</name>
<keyword evidence="3" id="KW-1185">Reference proteome</keyword>